<name>A0A6N7EJQ6_9MICO</name>
<accession>A0A6N7EJQ6</accession>
<dbReference type="OrthoDB" id="3399802at2"/>
<protein>
    <submittedName>
        <fullName evidence="2">Helix-turn-helix domain-containing protein</fullName>
    </submittedName>
</protein>
<evidence type="ECO:0000313" key="3">
    <source>
        <dbReference type="Proteomes" id="UP000437709"/>
    </source>
</evidence>
<feature type="domain" description="HTH iclR-type" evidence="1">
    <location>
        <begin position="19"/>
        <end position="62"/>
    </location>
</feature>
<evidence type="ECO:0000259" key="1">
    <source>
        <dbReference type="Pfam" id="PF09339"/>
    </source>
</evidence>
<dbReference type="InterPro" id="IPR005471">
    <property type="entry name" value="Tscrpt_reg_IclR_N"/>
</dbReference>
<gene>
    <name evidence="2" type="ORF">GB881_15320</name>
</gene>
<dbReference type="SUPFAM" id="SSF46785">
    <property type="entry name" value="Winged helix' DNA-binding domain"/>
    <property type="match status" value="1"/>
</dbReference>
<dbReference type="AlphaFoldDB" id="A0A6N7EJQ6"/>
<dbReference type="InterPro" id="IPR036388">
    <property type="entry name" value="WH-like_DNA-bd_sf"/>
</dbReference>
<sequence>MGPMATQDRDSRGPRSRSQVLRALRGAPDGLAAREIAGLVGLHVNSVRFHLGRLVSDGLVERATAPSGVPGRPALRFTAVARPSSRDAARDFRSLAEVLAALVADLGPSGALTEQAGRAWGQSLAGPDAGGITDSEAALTLLVDALEEVGFDPGTRTVGERIEVLQQHCPFLEVAEAHRDVVCTVHLGLMRGLLERTDAPLLVERLVPFATPQGCIAELRHRDASRS</sequence>
<dbReference type="Proteomes" id="UP000437709">
    <property type="component" value="Unassembled WGS sequence"/>
</dbReference>
<evidence type="ECO:0000313" key="2">
    <source>
        <dbReference type="EMBL" id="MPV38389.1"/>
    </source>
</evidence>
<dbReference type="InterPro" id="IPR036390">
    <property type="entry name" value="WH_DNA-bd_sf"/>
</dbReference>
<dbReference type="Gene3D" id="1.10.10.10">
    <property type="entry name" value="Winged helix-like DNA-binding domain superfamily/Winged helix DNA-binding domain"/>
    <property type="match status" value="1"/>
</dbReference>
<comment type="caution">
    <text evidence="2">The sequence shown here is derived from an EMBL/GenBank/DDBJ whole genome shotgun (WGS) entry which is preliminary data.</text>
</comment>
<organism evidence="2 3">
    <name type="scientific">Georgenia subflava</name>
    <dbReference type="NCBI Taxonomy" id="1622177"/>
    <lineage>
        <taxon>Bacteria</taxon>
        <taxon>Bacillati</taxon>
        <taxon>Actinomycetota</taxon>
        <taxon>Actinomycetes</taxon>
        <taxon>Micrococcales</taxon>
        <taxon>Bogoriellaceae</taxon>
        <taxon>Georgenia</taxon>
    </lineage>
</organism>
<dbReference type="EMBL" id="WHPC01000078">
    <property type="protein sequence ID" value="MPV38389.1"/>
    <property type="molecule type" value="Genomic_DNA"/>
</dbReference>
<dbReference type="GO" id="GO:0006355">
    <property type="term" value="P:regulation of DNA-templated transcription"/>
    <property type="evidence" value="ECO:0007669"/>
    <property type="project" value="InterPro"/>
</dbReference>
<dbReference type="Pfam" id="PF09339">
    <property type="entry name" value="HTH_IclR"/>
    <property type="match status" value="1"/>
</dbReference>
<dbReference type="GO" id="GO:0003677">
    <property type="term" value="F:DNA binding"/>
    <property type="evidence" value="ECO:0007669"/>
    <property type="project" value="InterPro"/>
</dbReference>
<reference evidence="2 3" key="1">
    <citation type="submission" date="2019-10" db="EMBL/GenBank/DDBJ databases">
        <title>Georgenia wutianyii sp. nov. and Georgenia yuyongxinii sp. nov. isolated from plateau pika (Ochotona curzoniae) in the Qinghai-Tibet plateau of China.</title>
        <authorList>
            <person name="Tian Z."/>
        </authorList>
    </citation>
    <scope>NUCLEOTIDE SEQUENCE [LARGE SCALE GENOMIC DNA]</scope>
    <source>
        <strain evidence="2 3">JCM 19765</strain>
    </source>
</reference>
<proteinExistence type="predicted"/>
<keyword evidence="3" id="KW-1185">Reference proteome</keyword>